<name>A0A420YJ65_9PEZI</name>
<dbReference type="OrthoDB" id="5211520at2759"/>
<organism evidence="1 2">
    <name type="scientific">Coniochaeta pulveracea</name>
    <dbReference type="NCBI Taxonomy" id="177199"/>
    <lineage>
        <taxon>Eukaryota</taxon>
        <taxon>Fungi</taxon>
        <taxon>Dikarya</taxon>
        <taxon>Ascomycota</taxon>
        <taxon>Pezizomycotina</taxon>
        <taxon>Sordariomycetes</taxon>
        <taxon>Sordariomycetidae</taxon>
        <taxon>Coniochaetales</taxon>
        <taxon>Coniochaetaceae</taxon>
        <taxon>Coniochaeta</taxon>
    </lineage>
</organism>
<accession>A0A420YJ65</accession>
<sequence>MNPLLRRMLTSRLIRYPIYLFLLLFLFLCLVGIFLPEDYYWEDPLETDHHLYAGTNPYRDLPEDQLTVVKEILFTAETLRDVFLPTSLPDEDDYGFLSKLVRTLETREDISWTTLRETGVDSTLGHIANRRVFADEPYELTDRFRRLSEHWSRLALEEGKPERWEVEHDVTFLPPVLKVKGLEHQGGVNGGVEEEEEEGVLGALLTGEQREKMEERWAEWKKNRDRSVSYLKSHPPRPLAWFPVPKSQAGKIAAWTELVDDGAVEAGKSVDEERVVASQKWKPWYVGWEMEDVPMEWRAPGEEDMTPEEFDRWMAKFNRQREWGDERKRKQEEIQEKLKAGRDMVWEVKDEL</sequence>
<comment type="caution">
    <text evidence="1">The sequence shown here is derived from an EMBL/GenBank/DDBJ whole genome shotgun (WGS) entry which is preliminary data.</text>
</comment>
<reference evidence="1 2" key="1">
    <citation type="submission" date="2018-08" db="EMBL/GenBank/DDBJ databases">
        <title>Draft genome of the lignicolous fungus Coniochaeta pulveracea.</title>
        <authorList>
            <person name="Borstlap C.J."/>
            <person name="De Witt R.N."/>
            <person name="Botha A."/>
            <person name="Volschenk H."/>
        </authorList>
    </citation>
    <scope>NUCLEOTIDE SEQUENCE [LARGE SCALE GENOMIC DNA]</scope>
    <source>
        <strain evidence="1 2">CAB683</strain>
    </source>
</reference>
<proteinExistence type="predicted"/>
<keyword evidence="2" id="KW-1185">Reference proteome</keyword>
<dbReference type="AlphaFoldDB" id="A0A420YJ65"/>
<gene>
    <name evidence="1" type="ORF">DL546_009358</name>
</gene>
<protein>
    <submittedName>
        <fullName evidence="1">Uncharacterized protein</fullName>
    </submittedName>
</protein>
<dbReference type="Proteomes" id="UP000275385">
    <property type="component" value="Unassembled WGS sequence"/>
</dbReference>
<dbReference type="EMBL" id="QVQW01000007">
    <property type="protein sequence ID" value="RKU47928.1"/>
    <property type="molecule type" value="Genomic_DNA"/>
</dbReference>
<evidence type="ECO:0000313" key="2">
    <source>
        <dbReference type="Proteomes" id="UP000275385"/>
    </source>
</evidence>
<evidence type="ECO:0000313" key="1">
    <source>
        <dbReference type="EMBL" id="RKU47928.1"/>
    </source>
</evidence>